<dbReference type="RefSeq" id="WP_167184343.1">
    <property type="nucleotide sequence ID" value="NZ_JAAONZ010000004.1"/>
</dbReference>
<dbReference type="Pfam" id="PF01261">
    <property type="entry name" value="AP_endonuc_2"/>
    <property type="match status" value="1"/>
</dbReference>
<dbReference type="InterPro" id="IPR013022">
    <property type="entry name" value="Xyl_isomerase-like_TIM-brl"/>
</dbReference>
<dbReference type="InterPro" id="IPR036237">
    <property type="entry name" value="Xyl_isomerase-like_sf"/>
</dbReference>
<reference evidence="2" key="1">
    <citation type="submission" date="2020-03" db="EMBL/GenBank/DDBJ databases">
        <authorList>
            <person name="Guo F."/>
        </authorList>
    </citation>
    <scope>NUCLEOTIDE SEQUENCE</scope>
    <source>
        <strain evidence="2">JCM 30134</strain>
    </source>
</reference>
<dbReference type="PANTHER" id="PTHR12110:SF48">
    <property type="entry name" value="BLL3656 PROTEIN"/>
    <property type="match status" value="1"/>
</dbReference>
<accession>A0A9E5JRY7</accession>
<dbReference type="EMBL" id="JAAONZ010000004">
    <property type="protein sequence ID" value="NHO65444.1"/>
    <property type="molecule type" value="Genomic_DNA"/>
</dbReference>
<sequence length="264" mass="29154">MTSLGIHHLTAVETDPAEFVSIAAAVGCKRISVFTQTFSPQSGWHLVTRNNIQAFKDRLDSTGVQVTNIECFMITPHTDIESFRSSLELGAQLNARGATALLYDADEARVIDQLSRLCELTAEYGLHTNIEFMPLAPRWKTLSQAVELMHQINQPNLGLGIDLLHMIRSGSPIEDLANLPPEQIHYAQICDSISLDVTEEYANEAGNSRLAPAEGHFPIQRFLQTLPAGTPIELEVPQQQPGSARERVKRIFAAGRRQMETAGL</sequence>
<organism evidence="2 3">
    <name type="scientific">Pseudomaricurvus hydrocarbonicus</name>
    <dbReference type="NCBI Taxonomy" id="1470433"/>
    <lineage>
        <taxon>Bacteria</taxon>
        <taxon>Pseudomonadati</taxon>
        <taxon>Pseudomonadota</taxon>
        <taxon>Gammaproteobacteria</taxon>
        <taxon>Cellvibrionales</taxon>
        <taxon>Cellvibrionaceae</taxon>
        <taxon>Pseudomaricurvus</taxon>
    </lineage>
</organism>
<comment type="caution">
    <text evidence="2">The sequence shown here is derived from an EMBL/GenBank/DDBJ whole genome shotgun (WGS) entry which is preliminary data.</text>
</comment>
<proteinExistence type="predicted"/>
<dbReference type="SUPFAM" id="SSF51658">
    <property type="entry name" value="Xylose isomerase-like"/>
    <property type="match status" value="1"/>
</dbReference>
<dbReference type="Gene3D" id="3.20.20.150">
    <property type="entry name" value="Divalent-metal-dependent TIM barrel enzymes"/>
    <property type="match status" value="1"/>
</dbReference>
<dbReference type="PANTHER" id="PTHR12110">
    <property type="entry name" value="HYDROXYPYRUVATE ISOMERASE"/>
    <property type="match status" value="1"/>
</dbReference>
<feature type="domain" description="Xylose isomerase-like TIM barrel" evidence="1">
    <location>
        <begin position="22"/>
        <end position="246"/>
    </location>
</feature>
<gene>
    <name evidence="2" type="ORF">G8770_07820</name>
</gene>
<keyword evidence="3" id="KW-1185">Reference proteome</keyword>
<evidence type="ECO:0000259" key="1">
    <source>
        <dbReference type="Pfam" id="PF01261"/>
    </source>
</evidence>
<dbReference type="Proteomes" id="UP000787472">
    <property type="component" value="Unassembled WGS sequence"/>
</dbReference>
<evidence type="ECO:0000313" key="3">
    <source>
        <dbReference type="Proteomes" id="UP000787472"/>
    </source>
</evidence>
<evidence type="ECO:0000313" key="2">
    <source>
        <dbReference type="EMBL" id="NHO65444.1"/>
    </source>
</evidence>
<dbReference type="AlphaFoldDB" id="A0A9E5JRY7"/>
<protein>
    <submittedName>
        <fullName evidence="2">TIM barrel protein</fullName>
    </submittedName>
</protein>
<name>A0A9E5JRY7_9GAMM</name>
<dbReference type="InterPro" id="IPR050312">
    <property type="entry name" value="IolE/XylAMocC-like"/>
</dbReference>